<name>D8S3M8_SELML</name>
<dbReference type="KEGG" id="smo:SELMODRAFT_417794"/>
<evidence type="ECO:0000313" key="1">
    <source>
        <dbReference type="EMBL" id="EFJ21292.1"/>
    </source>
</evidence>
<dbReference type="EMBL" id="GL377600">
    <property type="protein sequence ID" value="EFJ21292.1"/>
    <property type="molecule type" value="Genomic_DNA"/>
</dbReference>
<dbReference type="AlphaFoldDB" id="D8S3M8"/>
<dbReference type="Gramene" id="EFJ21292">
    <property type="protein sequence ID" value="EFJ21292"/>
    <property type="gene ID" value="SELMODRAFT_417794"/>
</dbReference>
<dbReference type="eggNOG" id="ENOG502SX05">
    <property type="taxonomic scope" value="Eukaryota"/>
</dbReference>
<dbReference type="HOGENOM" id="CLU_1386268_0_0_1"/>
<reference evidence="1 2" key="1">
    <citation type="journal article" date="2011" name="Science">
        <title>The Selaginella genome identifies genetic changes associated with the evolution of vascular plants.</title>
        <authorList>
            <person name="Banks J.A."/>
            <person name="Nishiyama T."/>
            <person name="Hasebe M."/>
            <person name="Bowman J.L."/>
            <person name="Gribskov M."/>
            <person name="dePamphilis C."/>
            <person name="Albert V.A."/>
            <person name="Aono N."/>
            <person name="Aoyama T."/>
            <person name="Ambrose B.A."/>
            <person name="Ashton N.W."/>
            <person name="Axtell M.J."/>
            <person name="Barker E."/>
            <person name="Barker M.S."/>
            <person name="Bennetzen J.L."/>
            <person name="Bonawitz N.D."/>
            <person name="Chapple C."/>
            <person name="Cheng C."/>
            <person name="Correa L.G."/>
            <person name="Dacre M."/>
            <person name="DeBarry J."/>
            <person name="Dreyer I."/>
            <person name="Elias M."/>
            <person name="Engstrom E.M."/>
            <person name="Estelle M."/>
            <person name="Feng L."/>
            <person name="Finet C."/>
            <person name="Floyd S.K."/>
            <person name="Frommer W.B."/>
            <person name="Fujita T."/>
            <person name="Gramzow L."/>
            <person name="Gutensohn M."/>
            <person name="Harholt J."/>
            <person name="Hattori M."/>
            <person name="Heyl A."/>
            <person name="Hirai T."/>
            <person name="Hiwatashi Y."/>
            <person name="Ishikawa M."/>
            <person name="Iwata M."/>
            <person name="Karol K.G."/>
            <person name="Koehler B."/>
            <person name="Kolukisaoglu U."/>
            <person name="Kubo M."/>
            <person name="Kurata T."/>
            <person name="Lalonde S."/>
            <person name="Li K."/>
            <person name="Li Y."/>
            <person name="Litt A."/>
            <person name="Lyons E."/>
            <person name="Manning G."/>
            <person name="Maruyama T."/>
            <person name="Michael T.P."/>
            <person name="Mikami K."/>
            <person name="Miyazaki S."/>
            <person name="Morinaga S."/>
            <person name="Murata T."/>
            <person name="Mueller-Roeber B."/>
            <person name="Nelson D.R."/>
            <person name="Obara M."/>
            <person name="Oguri Y."/>
            <person name="Olmstead R.G."/>
            <person name="Onodera N."/>
            <person name="Petersen B.L."/>
            <person name="Pils B."/>
            <person name="Prigge M."/>
            <person name="Rensing S.A."/>
            <person name="Riano-Pachon D.M."/>
            <person name="Roberts A.W."/>
            <person name="Sato Y."/>
            <person name="Scheller H.V."/>
            <person name="Schulz B."/>
            <person name="Schulz C."/>
            <person name="Shakirov E.V."/>
            <person name="Shibagaki N."/>
            <person name="Shinohara N."/>
            <person name="Shippen D.E."/>
            <person name="Soerensen I."/>
            <person name="Sotooka R."/>
            <person name="Sugimoto N."/>
            <person name="Sugita M."/>
            <person name="Sumikawa N."/>
            <person name="Tanurdzic M."/>
            <person name="Theissen G."/>
            <person name="Ulvskov P."/>
            <person name="Wakazuki S."/>
            <person name="Weng J.K."/>
            <person name="Willats W.W."/>
            <person name="Wipf D."/>
            <person name="Wolf P.G."/>
            <person name="Yang L."/>
            <person name="Zimmer A.D."/>
            <person name="Zhu Q."/>
            <person name="Mitros T."/>
            <person name="Hellsten U."/>
            <person name="Loque D."/>
            <person name="Otillar R."/>
            <person name="Salamov A."/>
            <person name="Schmutz J."/>
            <person name="Shapiro H."/>
            <person name="Lindquist E."/>
            <person name="Lucas S."/>
            <person name="Rokhsar D."/>
            <person name="Grigoriev I.V."/>
        </authorList>
    </citation>
    <scope>NUCLEOTIDE SEQUENCE [LARGE SCALE GENOMIC DNA]</scope>
</reference>
<sequence>MGLGIAKSLADRWWQSRIFPTTLSEPSLLLLFVAWGWIRLCKLLVYESDGHFKLYRDIKKEPGMFATLILQLPAWLPGRCSHGSAWQRHFDAGFKDTAFFADCEHEIQPDANSSPEKLVFCLEHKYTETNLCFSGLKGQDRLVVELLGNVPVLQCCSGVLAETQERRARLPGQDLKELWTWWSGGSFGLLGLAHISS</sequence>
<keyword evidence="2" id="KW-1185">Reference proteome</keyword>
<dbReference type="Proteomes" id="UP000001514">
    <property type="component" value="Unassembled WGS sequence"/>
</dbReference>
<dbReference type="PANTHER" id="PTHR33099:SF7">
    <property type="entry name" value="MYND-TYPE DOMAIN-CONTAINING PROTEIN"/>
    <property type="match status" value="1"/>
</dbReference>
<dbReference type="InParanoid" id="D8S3M8"/>
<accession>D8S3M8</accession>
<organism evidence="2">
    <name type="scientific">Selaginella moellendorffii</name>
    <name type="common">Spikemoss</name>
    <dbReference type="NCBI Taxonomy" id="88036"/>
    <lineage>
        <taxon>Eukaryota</taxon>
        <taxon>Viridiplantae</taxon>
        <taxon>Streptophyta</taxon>
        <taxon>Embryophyta</taxon>
        <taxon>Tracheophyta</taxon>
        <taxon>Lycopodiopsida</taxon>
        <taxon>Selaginellales</taxon>
        <taxon>Selaginellaceae</taxon>
        <taxon>Selaginella</taxon>
    </lineage>
</organism>
<gene>
    <name evidence="1" type="ORF">SELMODRAFT_417794</name>
</gene>
<protein>
    <submittedName>
        <fullName evidence="1">Uncharacterized protein</fullName>
    </submittedName>
</protein>
<dbReference type="PANTHER" id="PTHR33099">
    <property type="entry name" value="FE2OG DIOXYGENASE DOMAIN-CONTAINING PROTEIN"/>
    <property type="match status" value="1"/>
</dbReference>
<evidence type="ECO:0000313" key="2">
    <source>
        <dbReference type="Proteomes" id="UP000001514"/>
    </source>
</evidence>
<proteinExistence type="predicted"/>